<proteinExistence type="predicted"/>
<comment type="caution">
    <text evidence="2">The sequence shown here is derived from an EMBL/GenBank/DDBJ whole genome shotgun (WGS) entry which is preliminary data.</text>
</comment>
<feature type="domain" description="Alanine racemase N-terminal" evidence="1">
    <location>
        <begin position="21"/>
        <end position="257"/>
    </location>
</feature>
<dbReference type="InterPro" id="IPR042208">
    <property type="entry name" value="D-ser_dehydrat-like_sf"/>
</dbReference>
<dbReference type="SUPFAM" id="SSF51419">
    <property type="entry name" value="PLP-binding barrel"/>
    <property type="match status" value="1"/>
</dbReference>
<reference evidence="2 3" key="1">
    <citation type="submission" date="2020-07" db="EMBL/GenBank/DDBJ databases">
        <title>Sequencing the genomes of 1000 actinobacteria strains.</title>
        <authorList>
            <person name="Klenk H.-P."/>
        </authorList>
    </citation>
    <scope>NUCLEOTIDE SEQUENCE [LARGE SCALE GENOMIC DNA]</scope>
    <source>
        <strain evidence="2 3">DSM 26154</strain>
    </source>
</reference>
<dbReference type="AlphaFoldDB" id="A0A852VST6"/>
<dbReference type="PANTHER" id="PTHR28004">
    <property type="entry name" value="ZGC:162816-RELATED"/>
    <property type="match status" value="1"/>
</dbReference>
<evidence type="ECO:0000313" key="2">
    <source>
        <dbReference type="EMBL" id="NYF97743.1"/>
    </source>
</evidence>
<dbReference type="InterPro" id="IPR029066">
    <property type="entry name" value="PLP-binding_barrel"/>
</dbReference>
<name>A0A852VST6_9MICO</name>
<dbReference type="GO" id="GO:0008721">
    <property type="term" value="F:D-serine ammonia-lyase activity"/>
    <property type="evidence" value="ECO:0007669"/>
    <property type="project" value="TreeGrafter"/>
</dbReference>
<dbReference type="InterPro" id="IPR051466">
    <property type="entry name" value="D-amino_acid_metab_enzyme"/>
</dbReference>
<gene>
    <name evidence="2" type="ORF">BJY20_001135</name>
</gene>
<dbReference type="Gene3D" id="2.40.37.20">
    <property type="entry name" value="D-serine dehydratase-like domain"/>
    <property type="match status" value="1"/>
</dbReference>
<dbReference type="EMBL" id="JACCAE010000001">
    <property type="protein sequence ID" value="NYF97743.1"/>
    <property type="molecule type" value="Genomic_DNA"/>
</dbReference>
<dbReference type="Pfam" id="PF01168">
    <property type="entry name" value="Ala_racemase_N"/>
    <property type="match status" value="1"/>
</dbReference>
<dbReference type="RefSeq" id="WP_185990627.1">
    <property type="nucleotide sequence ID" value="NZ_JACCAE010000001.1"/>
</dbReference>
<accession>A0A852VST6</accession>
<dbReference type="Proteomes" id="UP000554054">
    <property type="component" value="Unassembled WGS sequence"/>
</dbReference>
<evidence type="ECO:0000313" key="3">
    <source>
        <dbReference type="Proteomes" id="UP000554054"/>
    </source>
</evidence>
<keyword evidence="3" id="KW-1185">Reference proteome</keyword>
<dbReference type="GO" id="GO:0036088">
    <property type="term" value="P:D-serine catabolic process"/>
    <property type="evidence" value="ECO:0007669"/>
    <property type="project" value="TreeGrafter"/>
</dbReference>
<protein>
    <submittedName>
        <fullName evidence="2">D-serine deaminase-like pyridoxal phosphate-dependent protein</fullName>
    </submittedName>
</protein>
<evidence type="ECO:0000259" key="1">
    <source>
        <dbReference type="Pfam" id="PF01168"/>
    </source>
</evidence>
<dbReference type="Gene3D" id="3.20.20.10">
    <property type="entry name" value="Alanine racemase"/>
    <property type="match status" value="1"/>
</dbReference>
<sequence length="385" mass="41002">MNRATAWERATQGRAAPFAVVDLDAFDTNAADLARRAAGRPIRVASKSIRVRHLLQRALEHEGFAGVMSYSLREALWLSGTGVRDLFVAYPTTDRGALEMLAHDEQALEEIAIAVDSAEQVDALQRWLPAGAPVRVVIDVDASLRVGPAHLGVRRSPIRSPRRAAAVATAARRAGLRVVGLMFYDAQIAGLPDSSAAVRFVKARSDASLQRRRGAVRRAVEEAVGPLRIVNGGGTGSLEVTGTDPALTELAAGSGLVGPTLFDGYDAFSPQPAVAFALPVVRRPAKNIVTVFSGGYIASGPAGANRVPSVHHPRGLDLISSEGAGEVQTPLRGKAARDLDLGDRVWFRHAKAGELAERFDEYVVVRGDEVVDVVPTYRGEGKNFG</sequence>
<dbReference type="InterPro" id="IPR001608">
    <property type="entry name" value="Ala_racemase_N"/>
</dbReference>
<organism evidence="2 3">
    <name type="scientific">Janibacter cremeus</name>
    <dbReference type="NCBI Taxonomy" id="1285192"/>
    <lineage>
        <taxon>Bacteria</taxon>
        <taxon>Bacillati</taxon>
        <taxon>Actinomycetota</taxon>
        <taxon>Actinomycetes</taxon>
        <taxon>Micrococcales</taxon>
        <taxon>Intrasporangiaceae</taxon>
        <taxon>Janibacter</taxon>
    </lineage>
</organism>
<dbReference type="PANTHER" id="PTHR28004:SF2">
    <property type="entry name" value="D-SERINE DEHYDRATASE"/>
    <property type="match status" value="1"/>
</dbReference>